<dbReference type="SUPFAM" id="SSF46785">
    <property type="entry name" value="Winged helix' DNA-binding domain"/>
    <property type="match status" value="1"/>
</dbReference>
<dbReference type="AlphaFoldDB" id="A0A1G9MUD3"/>
<evidence type="ECO:0000313" key="2">
    <source>
        <dbReference type="Proteomes" id="UP000199475"/>
    </source>
</evidence>
<dbReference type="EMBL" id="FNGP01000006">
    <property type="protein sequence ID" value="SDL77733.1"/>
    <property type="molecule type" value="Genomic_DNA"/>
</dbReference>
<gene>
    <name evidence="1" type="ORF">SAMN04488242_2756</name>
</gene>
<name>A0A1G9MUD3_9ACTN</name>
<organism evidence="1 2">
    <name type="scientific">Tessaracoccus oleiagri</name>
    <dbReference type="NCBI Taxonomy" id="686624"/>
    <lineage>
        <taxon>Bacteria</taxon>
        <taxon>Bacillati</taxon>
        <taxon>Actinomycetota</taxon>
        <taxon>Actinomycetes</taxon>
        <taxon>Propionibacteriales</taxon>
        <taxon>Propionibacteriaceae</taxon>
        <taxon>Tessaracoccus</taxon>
    </lineage>
</organism>
<dbReference type="RefSeq" id="WP_093253347.1">
    <property type="nucleotide sequence ID" value="NZ_FNGP01000006.1"/>
</dbReference>
<proteinExistence type="predicted"/>
<dbReference type="InterPro" id="IPR036388">
    <property type="entry name" value="WH-like_DNA-bd_sf"/>
</dbReference>
<accession>A0A1G9MUD3</accession>
<dbReference type="Proteomes" id="UP000199475">
    <property type="component" value="Unassembled WGS sequence"/>
</dbReference>
<evidence type="ECO:0000313" key="1">
    <source>
        <dbReference type="EMBL" id="SDL77733.1"/>
    </source>
</evidence>
<keyword evidence="2" id="KW-1185">Reference proteome</keyword>
<sequence>MEGPHSSSDAGVRITSERAARILLSPADRRFLEPFIGRARTTAQAAREVGVPVETMSYRVRSLMGHGLLERAGSVARKGRPMTLYQAPSKLEAPLDLLPYDDVRGYFERVDAVGRELFLSALAARAARARLAQWVVQLYRADDGGVHLDLAAERGQVSPSDLQAPAAPAIAFNWIPAHLSPEEAKELQHELAALVARFADTQDGAGEPTHLLGVFLTPLDHPTRRRD</sequence>
<dbReference type="Gene3D" id="1.10.10.10">
    <property type="entry name" value="Winged helix-like DNA-binding domain superfamily/Winged helix DNA-binding domain"/>
    <property type="match status" value="1"/>
</dbReference>
<protein>
    <submittedName>
        <fullName evidence="1">Helix-turn-helix domain-containing protein</fullName>
    </submittedName>
</protein>
<reference evidence="1 2" key="1">
    <citation type="submission" date="2016-10" db="EMBL/GenBank/DDBJ databases">
        <authorList>
            <person name="de Groot N.N."/>
        </authorList>
    </citation>
    <scope>NUCLEOTIDE SEQUENCE [LARGE SCALE GENOMIC DNA]</scope>
    <source>
        <strain evidence="1 2">CGMCC 1.9159</strain>
    </source>
</reference>
<dbReference type="STRING" id="686624.SAMN04488242_2756"/>
<dbReference type="InterPro" id="IPR036390">
    <property type="entry name" value="WH_DNA-bd_sf"/>
</dbReference>